<accession>A0AAV7N7U2</accession>
<keyword evidence="2" id="KW-1185">Reference proteome</keyword>
<dbReference type="EMBL" id="JANPWB010000013">
    <property type="protein sequence ID" value="KAJ1111509.1"/>
    <property type="molecule type" value="Genomic_DNA"/>
</dbReference>
<evidence type="ECO:0000313" key="2">
    <source>
        <dbReference type="Proteomes" id="UP001066276"/>
    </source>
</evidence>
<dbReference type="AlphaFoldDB" id="A0AAV7N7U2"/>
<protein>
    <submittedName>
        <fullName evidence="1">Uncharacterized protein</fullName>
    </submittedName>
</protein>
<gene>
    <name evidence="1" type="ORF">NDU88_008831</name>
</gene>
<dbReference type="Proteomes" id="UP001066276">
    <property type="component" value="Chromosome 9"/>
</dbReference>
<organism evidence="1 2">
    <name type="scientific">Pleurodeles waltl</name>
    <name type="common">Iberian ribbed newt</name>
    <dbReference type="NCBI Taxonomy" id="8319"/>
    <lineage>
        <taxon>Eukaryota</taxon>
        <taxon>Metazoa</taxon>
        <taxon>Chordata</taxon>
        <taxon>Craniata</taxon>
        <taxon>Vertebrata</taxon>
        <taxon>Euteleostomi</taxon>
        <taxon>Amphibia</taxon>
        <taxon>Batrachia</taxon>
        <taxon>Caudata</taxon>
        <taxon>Salamandroidea</taxon>
        <taxon>Salamandridae</taxon>
        <taxon>Pleurodelinae</taxon>
        <taxon>Pleurodeles</taxon>
    </lineage>
</organism>
<evidence type="ECO:0000313" key="1">
    <source>
        <dbReference type="EMBL" id="KAJ1111509.1"/>
    </source>
</evidence>
<name>A0AAV7N7U2_PLEWA</name>
<comment type="caution">
    <text evidence="1">The sequence shown here is derived from an EMBL/GenBank/DDBJ whole genome shotgun (WGS) entry which is preliminary data.</text>
</comment>
<proteinExistence type="predicted"/>
<sequence>MATHAICSRAGYPWGTGSAAKPTLRTADGHVKLGWHPMGRWLSCQPHAAHSWWPCADGLAPHGAVALLPSQRCAQLMAMCSWAGTPWGGGSAEKPTVRTADVHVQLDWLPVGRWLCCQPLLCTVKELGQ</sequence>
<reference evidence="1" key="1">
    <citation type="journal article" date="2022" name="bioRxiv">
        <title>Sequencing and chromosome-scale assembly of the giantPleurodeles waltlgenome.</title>
        <authorList>
            <person name="Brown T."/>
            <person name="Elewa A."/>
            <person name="Iarovenko S."/>
            <person name="Subramanian E."/>
            <person name="Araus A.J."/>
            <person name="Petzold A."/>
            <person name="Susuki M."/>
            <person name="Suzuki K.-i.T."/>
            <person name="Hayashi T."/>
            <person name="Toyoda A."/>
            <person name="Oliveira C."/>
            <person name="Osipova E."/>
            <person name="Leigh N.D."/>
            <person name="Simon A."/>
            <person name="Yun M.H."/>
        </authorList>
    </citation>
    <scope>NUCLEOTIDE SEQUENCE</scope>
    <source>
        <strain evidence="1">20211129_DDA</strain>
        <tissue evidence="1">Liver</tissue>
    </source>
</reference>